<sequence length="191" mass="22535">MIDPAAVKKKIEEFKTYLAELKSLKKSINSTTSRRKIQTIFDKFEAESEQTTFEFEKYKGKELKDLKIKYTDLIEEFEEMKDDLYHQITKLEANGGNEEYHTPEKQEPQSDALIRYEQETEEVDYLANETREIANAMRDIDNVTNKLNDEIQNQRFIVRSVDDKIQATTETMEKGNQSLEKAQEYQPKCRI</sequence>
<dbReference type="KEGG" id="tva:4753142"/>
<dbReference type="SUPFAM" id="SSF47661">
    <property type="entry name" value="t-snare proteins"/>
    <property type="match status" value="1"/>
</dbReference>
<dbReference type="GO" id="GO:0012505">
    <property type="term" value="C:endomembrane system"/>
    <property type="evidence" value="ECO:0000318"/>
    <property type="project" value="GO_Central"/>
</dbReference>
<reference evidence="4" key="1">
    <citation type="submission" date="2006-10" db="EMBL/GenBank/DDBJ databases">
        <authorList>
            <person name="Amadeo P."/>
            <person name="Zhao Q."/>
            <person name="Wortman J."/>
            <person name="Fraser-Liggett C."/>
            <person name="Carlton J."/>
        </authorList>
    </citation>
    <scope>NUCLEOTIDE SEQUENCE</scope>
    <source>
        <strain evidence="4">G3</strain>
    </source>
</reference>
<evidence type="ECO:0000313" key="4">
    <source>
        <dbReference type="EMBL" id="EAX95388.1"/>
    </source>
</evidence>
<dbReference type="GO" id="GO:0006886">
    <property type="term" value="P:intracellular protein transport"/>
    <property type="evidence" value="ECO:0000318"/>
    <property type="project" value="GO_Central"/>
</dbReference>
<feature type="domain" description="T-SNARE coiled-coil homology" evidence="3">
    <location>
        <begin position="129"/>
        <end position="182"/>
    </location>
</feature>
<dbReference type="InterPro" id="IPR000727">
    <property type="entry name" value="T_SNARE_dom"/>
</dbReference>
<accession>A2FI70</accession>
<dbReference type="SMR" id="A2FI70"/>
<dbReference type="PROSITE" id="PS50192">
    <property type="entry name" value="T_SNARE"/>
    <property type="match status" value="1"/>
</dbReference>
<dbReference type="AlphaFoldDB" id="A2FI70"/>
<protein>
    <recommendedName>
        <fullName evidence="3">t-SNARE coiled-coil homology domain-containing protein</fullName>
    </recommendedName>
</protein>
<dbReference type="VEuPathDB" id="TrichDB:TVAGG3_0618110"/>
<feature type="compositionally biased region" description="Polar residues" evidence="2">
    <location>
        <begin position="171"/>
        <end position="180"/>
    </location>
</feature>
<keyword evidence="5" id="KW-1185">Reference proteome</keyword>
<dbReference type="GO" id="GO:0048278">
    <property type="term" value="P:vesicle docking"/>
    <property type="evidence" value="ECO:0000318"/>
    <property type="project" value="GO_Central"/>
</dbReference>
<dbReference type="GO" id="GO:0000149">
    <property type="term" value="F:SNARE binding"/>
    <property type="evidence" value="ECO:0000318"/>
    <property type="project" value="GO_Central"/>
</dbReference>
<evidence type="ECO:0000313" key="5">
    <source>
        <dbReference type="Proteomes" id="UP000001542"/>
    </source>
</evidence>
<dbReference type="RefSeq" id="XP_001308318.1">
    <property type="nucleotide sequence ID" value="XM_001308317.1"/>
</dbReference>
<evidence type="ECO:0000256" key="2">
    <source>
        <dbReference type="SAM" id="MobiDB-lite"/>
    </source>
</evidence>
<reference evidence="4" key="2">
    <citation type="journal article" date="2007" name="Science">
        <title>Draft genome sequence of the sexually transmitted pathogen Trichomonas vaginalis.</title>
        <authorList>
            <person name="Carlton J.M."/>
            <person name="Hirt R.P."/>
            <person name="Silva J.C."/>
            <person name="Delcher A.L."/>
            <person name="Schatz M."/>
            <person name="Zhao Q."/>
            <person name="Wortman J.R."/>
            <person name="Bidwell S.L."/>
            <person name="Alsmark U.C.M."/>
            <person name="Besteiro S."/>
            <person name="Sicheritz-Ponten T."/>
            <person name="Noel C.J."/>
            <person name="Dacks J.B."/>
            <person name="Foster P.G."/>
            <person name="Simillion C."/>
            <person name="Van de Peer Y."/>
            <person name="Miranda-Saavedra D."/>
            <person name="Barton G.J."/>
            <person name="Westrop G.D."/>
            <person name="Mueller S."/>
            <person name="Dessi D."/>
            <person name="Fiori P.L."/>
            <person name="Ren Q."/>
            <person name="Paulsen I."/>
            <person name="Zhang H."/>
            <person name="Bastida-Corcuera F.D."/>
            <person name="Simoes-Barbosa A."/>
            <person name="Brown M.T."/>
            <person name="Hayes R.D."/>
            <person name="Mukherjee M."/>
            <person name="Okumura C.Y."/>
            <person name="Schneider R."/>
            <person name="Smith A.J."/>
            <person name="Vanacova S."/>
            <person name="Villalvazo M."/>
            <person name="Haas B.J."/>
            <person name="Pertea M."/>
            <person name="Feldblyum T.V."/>
            <person name="Utterback T.R."/>
            <person name="Shu C.L."/>
            <person name="Osoegawa K."/>
            <person name="de Jong P.J."/>
            <person name="Hrdy I."/>
            <person name="Horvathova L."/>
            <person name="Zubacova Z."/>
            <person name="Dolezal P."/>
            <person name="Malik S.B."/>
            <person name="Logsdon J.M. Jr."/>
            <person name="Henze K."/>
            <person name="Gupta A."/>
            <person name="Wang C.C."/>
            <person name="Dunne R.L."/>
            <person name="Upcroft J.A."/>
            <person name="Upcroft P."/>
            <person name="White O."/>
            <person name="Salzberg S.L."/>
            <person name="Tang P."/>
            <person name="Chiu C.-H."/>
            <person name="Lee Y.-S."/>
            <person name="Embley T.M."/>
            <person name="Coombs G.H."/>
            <person name="Mottram J.C."/>
            <person name="Tachezy J."/>
            <person name="Fraser-Liggett C.M."/>
            <person name="Johnson P.J."/>
        </authorList>
    </citation>
    <scope>NUCLEOTIDE SEQUENCE [LARGE SCALE GENOMIC DNA]</scope>
    <source>
        <strain evidence="4">G3</strain>
    </source>
</reference>
<feature type="region of interest" description="Disordered" evidence="2">
    <location>
        <begin position="171"/>
        <end position="191"/>
    </location>
</feature>
<dbReference type="InterPro" id="IPR010989">
    <property type="entry name" value="SNARE"/>
</dbReference>
<proteinExistence type="predicted"/>
<dbReference type="GO" id="GO:0005484">
    <property type="term" value="F:SNAP receptor activity"/>
    <property type="evidence" value="ECO:0000318"/>
    <property type="project" value="GO_Central"/>
</dbReference>
<dbReference type="InParanoid" id="A2FI70"/>
<dbReference type="GO" id="GO:0006906">
    <property type="term" value="P:vesicle fusion"/>
    <property type="evidence" value="ECO:0000318"/>
    <property type="project" value="GO_Central"/>
</dbReference>
<feature type="coiled-coil region" evidence="1">
    <location>
        <begin position="126"/>
        <end position="153"/>
    </location>
</feature>
<dbReference type="GO" id="GO:0031201">
    <property type="term" value="C:SNARE complex"/>
    <property type="evidence" value="ECO:0000318"/>
    <property type="project" value="GO_Central"/>
</dbReference>
<name>A2FI70_TRIV3</name>
<keyword evidence="1" id="KW-0175">Coiled coil</keyword>
<evidence type="ECO:0000259" key="3">
    <source>
        <dbReference type="PROSITE" id="PS50192"/>
    </source>
</evidence>
<dbReference type="Proteomes" id="UP000001542">
    <property type="component" value="Unassembled WGS sequence"/>
</dbReference>
<dbReference type="VEuPathDB" id="TrichDB:TVAG_449210"/>
<dbReference type="EMBL" id="DS113808">
    <property type="protein sequence ID" value="EAX95388.1"/>
    <property type="molecule type" value="Genomic_DNA"/>
</dbReference>
<organism evidence="4 5">
    <name type="scientific">Trichomonas vaginalis (strain ATCC PRA-98 / G3)</name>
    <dbReference type="NCBI Taxonomy" id="412133"/>
    <lineage>
        <taxon>Eukaryota</taxon>
        <taxon>Metamonada</taxon>
        <taxon>Parabasalia</taxon>
        <taxon>Trichomonadida</taxon>
        <taxon>Trichomonadidae</taxon>
        <taxon>Trichomonas</taxon>
    </lineage>
</organism>
<evidence type="ECO:0000256" key="1">
    <source>
        <dbReference type="SAM" id="Coils"/>
    </source>
</evidence>
<dbReference type="Gene3D" id="1.20.5.110">
    <property type="match status" value="1"/>
</dbReference>
<feature type="coiled-coil region" evidence="1">
    <location>
        <begin position="63"/>
        <end position="94"/>
    </location>
</feature>
<gene>
    <name evidence="4" type="ORF">TVAG_449210</name>
</gene>
<dbReference type="SUPFAM" id="SSF58038">
    <property type="entry name" value="SNARE fusion complex"/>
    <property type="match status" value="1"/>
</dbReference>